<evidence type="ECO:0000256" key="2">
    <source>
        <dbReference type="SAM" id="Phobius"/>
    </source>
</evidence>
<organism evidence="3 4">
    <name type="scientific">Candidatus Roizmanbacteria bacterium CG06_land_8_20_14_3_00_34_14</name>
    <dbReference type="NCBI Taxonomy" id="1974848"/>
    <lineage>
        <taxon>Bacteria</taxon>
        <taxon>Candidatus Roizmaniibacteriota</taxon>
    </lineage>
</organism>
<accession>A0A2M7AUM4</accession>
<keyword evidence="2" id="KW-0472">Membrane</keyword>
<keyword evidence="1" id="KW-0175">Coiled coil</keyword>
<gene>
    <name evidence="3" type="ORF">COS77_02125</name>
</gene>
<evidence type="ECO:0000313" key="3">
    <source>
        <dbReference type="EMBL" id="PIU74331.1"/>
    </source>
</evidence>
<dbReference type="Proteomes" id="UP000229001">
    <property type="component" value="Unassembled WGS sequence"/>
</dbReference>
<evidence type="ECO:0000313" key="4">
    <source>
        <dbReference type="Proteomes" id="UP000229001"/>
    </source>
</evidence>
<feature type="transmembrane region" description="Helical" evidence="2">
    <location>
        <begin position="281"/>
        <end position="304"/>
    </location>
</feature>
<protein>
    <recommendedName>
        <fullName evidence="5">DUF916 domain-containing protein</fullName>
    </recommendedName>
</protein>
<reference evidence="4" key="1">
    <citation type="submission" date="2017-09" db="EMBL/GenBank/DDBJ databases">
        <title>Depth-based differentiation of microbial function through sediment-hosted aquifers and enrichment of novel symbionts in the deep terrestrial subsurface.</title>
        <authorList>
            <person name="Probst A.J."/>
            <person name="Ladd B."/>
            <person name="Jarett J.K."/>
            <person name="Geller-Mcgrath D.E."/>
            <person name="Sieber C.M.K."/>
            <person name="Emerson J.B."/>
            <person name="Anantharaman K."/>
            <person name="Thomas B.C."/>
            <person name="Malmstrom R."/>
            <person name="Stieglmeier M."/>
            <person name="Klingl A."/>
            <person name="Woyke T."/>
            <person name="Ryan C.M."/>
            <person name="Banfield J.F."/>
        </authorList>
    </citation>
    <scope>NUCLEOTIDE SEQUENCE [LARGE SCALE GENOMIC DNA]</scope>
</reference>
<keyword evidence="2" id="KW-0812">Transmembrane</keyword>
<dbReference type="EMBL" id="PEVZ01000032">
    <property type="protein sequence ID" value="PIU74331.1"/>
    <property type="molecule type" value="Genomic_DNA"/>
</dbReference>
<name>A0A2M7AUM4_9BACT</name>
<feature type="transmembrane region" description="Helical" evidence="2">
    <location>
        <begin position="7"/>
        <end position="25"/>
    </location>
</feature>
<feature type="coiled-coil region" evidence="1">
    <location>
        <begin position="304"/>
        <end position="335"/>
    </location>
</feature>
<comment type="caution">
    <text evidence="3">The sequence shown here is derived from an EMBL/GenBank/DDBJ whole genome shotgun (WGS) entry which is preliminary data.</text>
</comment>
<evidence type="ECO:0008006" key="5">
    <source>
        <dbReference type="Google" id="ProtNLM"/>
    </source>
</evidence>
<keyword evidence="2" id="KW-1133">Transmembrane helix</keyword>
<proteinExistence type="predicted"/>
<sequence>MKKYTRAIITFIVFIVFITFIIPVVNGQNLDGQNLSVFPAIQEKLVKPGERTRIQIQFKNGADTALMGKLKVVDFVVTDKQGTPKVVESKELKSKYGASSWITLPNDSIAIPPRDYVSVDMGVEVPYDVSTCSKYALVYVEPLSETVRVKADFKKPETATTVSTRLGGIVTFNIENSNCKENLNISGFTFPKFQEYGPIKVKFDVFNLSDYHIVPAGYANISNLFGLPTDQQNIKEQRIFPEAGKSYDVDLGSKWMIGRYKILVNVASNGLKSVSRQQVAYVWMFPWRVALAVILTIIVMIIIVKNLITKETDLEEELKKEKNEIEKLKSQLRKRE</sequence>
<evidence type="ECO:0000256" key="1">
    <source>
        <dbReference type="SAM" id="Coils"/>
    </source>
</evidence>
<dbReference type="AlphaFoldDB" id="A0A2M7AUM4"/>